<gene>
    <name evidence="14" type="ORF">SAMN06295945_0826</name>
</gene>
<dbReference type="EMBL" id="OANS01000002">
    <property type="protein sequence ID" value="SNX28494.1"/>
    <property type="molecule type" value="Genomic_DNA"/>
</dbReference>
<evidence type="ECO:0000256" key="2">
    <source>
        <dbReference type="ARBA" id="ARBA00003157"/>
    </source>
</evidence>
<evidence type="ECO:0000256" key="3">
    <source>
        <dbReference type="ARBA" id="ARBA00012281"/>
    </source>
</evidence>
<dbReference type="InterPro" id="IPR029061">
    <property type="entry name" value="THDP-binding"/>
</dbReference>
<dbReference type="InterPro" id="IPR041621">
    <property type="entry name" value="PDH_E1_M"/>
</dbReference>
<dbReference type="OrthoDB" id="9759664at2"/>
<evidence type="ECO:0000259" key="11">
    <source>
        <dbReference type="Pfam" id="PF00456"/>
    </source>
</evidence>
<keyword evidence="15" id="KW-1185">Reference proteome</keyword>
<evidence type="ECO:0000313" key="15">
    <source>
        <dbReference type="Proteomes" id="UP000218069"/>
    </source>
</evidence>
<sequence>MAAVPEQILGTKNAQDVDPGETQEWLQALDGVIKNEGPERAAYLIDQQISHARTNGVNQPFHAETPYINTIPVEAQARLPGDQNVEHRIRSYTRWNAMAMVLRANKDTNVGGHISSFQSAATLYDVGFNHFWHAPSPEHGGDLIFVQGHSAPGVYARAYMLGRLAEEQIHNFRQEVGGKGVSSYPHPWLMPDFWQFPTVSMGLGPIMAIYQARFMRYMEDRGFIKPEGRKVWAFLGDGETDEPESLGAIGMAGREKLDNLIFVVNCNLQRLDGPVRGNGKIIQELESEFRGSGWNVIKVVWGGQWDALFSRDKKGILMQRLGEIVDGEYQTMKAKNGAYVRKVVFNTPELQALVNDWSDDEIWQLNRGGHDPHKVYAAFHAAVNHAEQPTVILAHTIKGYGMGASGEAMNIAHQAKKMNDDDVRRFRDRFEIPVKDEELDEMPLVKFVEGSPELEYMKARRQELGGYLPQRRMKAESLPVPSLEVFAPMLEATSEGREISTTMAFVRILNTIVRDKVLGKRVVPIVPDESRTFGMEGMFRQLGIWNQLGQLYTPEDHDQLMFYKEDKHGQILQEGINEAGGMCDWIAAATAYSTHGVPMLPFYIFYSMFGFQRIGDLAWAAGDMRSRGFLLGGTAGRTTLNGEGLQHEDGHSQVWSAAVPNCMSYDPTFSFEVAVIIQDGMRRMLAEQEDVYYYITLMNENYTHPAMPKGAEQDIIKGMYKLNSVGDAKASLRVQLLGSGTIFREVIEAAHLLHQDWGVSSDLWGCPSFNLLGRNWADVHRTNLLNPTAEPILSHVEQRLKDTAGPVIAATDYMRLFAEQIRPAIQHLGRRYEVLGTDGFGRSDTREKLRDFFEVDRRWIVLTALRALADAGQFDRQKLAQAIQKYGIDTNKPNPMTV</sequence>
<dbReference type="PANTHER" id="PTHR43825:SF3">
    <property type="entry name" value="PYRUVATE DEHYDROGENASE E1 COMPONENT"/>
    <property type="match status" value="1"/>
</dbReference>
<dbReference type="GO" id="GO:0004739">
    <property type="term" value="F:pyruvate dehydrogenase (acetyl-transferring) activity"/>
    <property type="evidence" value="ECO:0007669"/>
    <property type="project" value="UniProtKB-EC"/>
</dbReference>
<dbReference type="Gene3D" id="3.40.50.970">
    <property type="match status" value="2"/>
</dbReference>
<keyword evidence="10" id="KW-0479">Metal-binding</keyword>
<evidence type="ECO:0000256" key="1">
    <source>
        <dbReference type="ARBA" id="ARBA00001964"/>
    </source>
</evidence>
<evidence type="ECO:0000259" key="12">
    <source>
        <dbReference type="Pfam" id="PF17831"/>
    </source>
</evidence>
<dbReference type="EC" id="1.2.4.1" evidence="3 9"/>
<proteinExistence type="predicted"/>
<feature type="binding site" evidence="10">
    <location>
        <position position="237"/>
    </location>
    <ligand>
        <name>Mg(2+)</name>
        <dbReference type="ChEBI" id="CHEBI:18420"/>
    </ligand>
</feature>
<keyword evidence="10" id="KW-0460">Magnesium</keyword>
<dbReference type="InterPro" id="IPR005474">
    <property type="entry name" value="Transketolase_N"/>
</dbReference>
<evidence type="ECO:0000256" key="4">
    <source>
        <dbReference type="ARBA" id="ARBA00017172"/>
    </source>
</evidence>
<feature type="domain" description="Transketolase N-terminal" evidence="11">
    <location>
        <begin position="93"/>
        <end position="301"/>
    </location>
</feature>
<dbReference type="InterPro" id="IPR009014">
    <property type="entry name" value="Transketo_C/PFOR_II"/>
</dbReference>
<evidence type="ECO:0000259" key="13">
    <source>
        <dbReference type="Pfam" id="PF22613"/>
    </source>
</evidence>
<keyword evidence="6 9" id="KW-0786">Thiamine pyrophosphate</keyword>
<dbReference type="GO" id="GO:0046872">
    <property type="term" value="F:metal ion binding"/>
    <property type="evidence" value="ECO:0007669"/>
    <property type="project" value="UniProtKB-KW"/>
</dbReference>
<dbReference type="PIRSF" id="PIRSF000156">
    <property type="entry name" value="Pyruvate_dh_E1"/>
    <property type="match status" value="1"/>
</dbReference>
<dbReference type="SUPFAM" id="SSF52922">
    <property type="entry name" value="TK C-terminal domain-like"/>
    <property type="match status" value="1"/>
</dbReference>
<dbReference type="InterPro" id="IPR035807">
    <property type="entry name" value="PDC_E1_N"/>
</dbReference>
<comment type="function">
    <text evidence="2 9">Component of the pyruvate dehydrogenase (PDH) complex, that catalyzes the overall conversion of pyruvate to acetyl-CoA and CO(2).</text>
</comment>
<evidence type="ECO:0000256" key="7">
    <source>
        <dbReference type="ARBA" id="ARBA00023317"/>
    </source>
</evidence>
<feature type="binding site" evidence="10">
    <location>
        <position position="269"/>
    </location>
    <ligand>
        <name>Mg(2+)</name>
        <dbReference type="ChEBI" id="CHEBI:18420"/>
    </ligand>
</feature>
<dbReference type="RefSeq" id="WP_096672615.1">
    <property type="nucleotide sequence ID" value="NZ_OANS01000002.1"/>
</dbReference>
<keyword evidence="7 9" id="KW-0670">Pyruvate</keyword>
<accession>A0A240E0Q2</accession>
<evidence type="ECO:0000313" key="14">
    <source>
        <dbReference type="EMBL" id="SNX28494.1"/>
    </source>
</evidence>
<dbReference type="InterPro" id="IPR055152">
    <property type="entry name" value="Transketolase-like_C_2"/>
</dbReference>
<comment type="cofactor">
    <cofactor evidence="1 9">
        <name>thiamine diphosphate</name>
        <dbReference type="ChEBI" id="CHEBI:58937"/>
    </cofactor>
</comment>
<evidence type="ECO:0000256" key="8">
    <source>
        <dbReference type="ARBA" id="ARBA00051231"/>
    </source>
</evidence>
<comment type="cofactor">
    <cofactor evidence="10">
        <name>Mg(2+)</name>
        <dbReference type="ChEBI" id="CHEBI:18420"/>
    </cofactor>
</comment>
<dbReference type="CDD" id="cd02017">
    <property type="entry name" value="TPP_E1_EcPDC_like"/>
    <property type="match status" value="1"/>
</dbReference>
<protein>
    <recommendedName>
        <fullName evidence="4 9">Pyruvate dehydrogenase E1 component</fullName>
        <ecNumber evidence="3 9">1.2.4.1</ecNumber>
    </recommendedName>
</protein>
<dbReference type="AlphaFoldDB" id="A0A240E0Q2"/>
<dbReference type="SUPFAM" id="SSF52518">
    <property type="entry name" value="Thiamin diphosphate-binding fold (THDP-binding)"/>
    <property type="match status" value="2"/>
</dbReference>
<evidence type="ECO:0000256" key="9">
    <source>
        <dbReference type="PIRNR" id="PIRNR000156"/>
    </source>
</evidence>
<dbReference type="Pfam" id="PF17831">
    <property type="entry name" value="PDH_E1_M"/>
    <property type="match status" value="1"/>
</dbReference>
<comment type="catalytic activity">
    <reaction evidence="8 9">
        <text>N(6)-[(R)-lipoyl]-L-lysyl-[protein] + pyruvate + H(+) = N(6)-[(R)-S(8)-acetyldihydrolipoyl]-L-lysyl-[protein] + CO2</text>
        <dbReference type="Rhea" id="RHEA:19189"/>
        <dbReference type="Rhea" id="RHEA-COMP:10474"/>
        <dbReference type="Rhea" id="RHEA-COMP:10478"/>
        <dbReference type="ChEBI" id="CHEBI:15361"/>
        <dbReference type="ChEBI" id="CHEBI:15378"/>
        <dbReference type="ChEBI" id="CHEBI:16526"/>
        <dbReference type="ChEBI" id="CHEBI:83099"/>
        <dbReference type="ChEBI" id="CHEBI:83111"/>
        <dbReference type="EC" id="1.2.4.1"/>
    </reaction>
</comment>
<dbReference type="Gene3D" id="3.40.50.920">
    <property type="match status" value="1"/>
</dbReference>
<evidence type="ECO:0000256" key="5">
    <source>
        <dbReference type="ARBA" id="ARBA00023002"/>
    </source>
</evidence>
<feature type="domain" description="Pyruvate dehydrogenase E1 component middle" evidence="12">
    <location>
        <begin position="492"/>
        <end position="705"/>
    </location>
</feature>
<feature type="domain" description="Transketolase-like C-terminal" evidence="13">
    <location>
        <begin position="718"/>
        <end position="856"/>
    </location>
</feature>
<keyword evidence="5 9" id="KW-0560">Oxidoreductase</keyword>
<evidence type="ECO:0000256" key="10">
    <source>
        <dbReference type="PIRSR" id="PIRSR000156-1"/>
    </source>
</evidence>
<feature type="binding site" evidence="10">
    <location>
        <position position="267"/>
    </location>
    <ligand>
        <name>Mg(2+)</name>
        <dbReference type="ChEBI" id="CHEBI:18420"/>
    </ligand>
</feature>
<dbReference type="NCBIfam" id="TIGR00759">
    <property type="entry name" value="aceE"/>
    <property type="match status" value="1"/>
</dbReference>
<organism evidence="14 15">
    <name type="scientific">Polynucleobacter meluiroseus</name>
    <dbReference type="NCBI Taxonomy" id="1938814"/>
    <lineage>
        <taxon>Bacteria</taxon>
        <taxon>Pseudomonadati</taxon>
        <taxon>Pseudomonadota</taxon>
        <taxon>Betaproteobacteria</taxon>
        <taxon>Burkholderiales</taxon>
        <taxon>Burkholderiaceae</taxon>
        <taxon>Polynucleobacter</taxon>
    </lineage>
</organism>
<dbReference type="PANTHER" id="PTHR43825">
    <property type="entry name" value="PYRUVATE DEHYDROGENASE E1 COMPONENT"/>
    <property type="match status" value="1"/>
</dbReference>
<dbReference type="InterPro" id="IPR051157">
    <property type="entry name" value="PDH/Transketolase"/>
</dbReference>
<dbReference type="InterPro" id="IPR004660">
    <property type="entry name" value="PDH_E1"/>
</dbReference>
<reference evidence="15" key="1">
    <citation type="submission" date="2017-08" db="EMBL/GenBank/DDBJ databases">
        <authorList>
            <person name="Varghese N."/>
            <person name="Submissions S."/>
        </authorList>
    </citation>
    <scope>NUCLEOTIDE SEQUENCE [LARGE SCALE GENOMIC DNA]</scope>
    <source>
        <strain evidence="15">AP-Melu-1000-B4</strain>
    </source>
</reference>
<dbReference type="Pfam" id="PF22613">
    <property type="entry name" value="Transketolase_C_1"/>
    <property type="match status" value="1"/>
</dbReference>
<dbReference type="FunFam" id="3.40.50.970:FF:000011">
    <property type="entry name" value="Pyruvate dehydrogenase E1 component"/>
    <property type="match status" value="1"/>
</dbReference>
<name>A0A240E0Q2_9BURK</name>
<dbReference type="Proteomes" id="UP000218069">
    <property type="component" value="Unassembled WGS sequence"/>
</dbReference>
<dbReference type="Pfam" id="PF00456">
    <property type="entry name" value="Transketolase_N"/>
    <property type="match status" value="1"/>
</dbReference>
<evidence type="ECO:0000256" key="6">
    <source>
        <dbReference type="ARBA" id="ARBA00023052"/>
    </source>
</evidence>